<dbReference type="AlphaFoldDB" id="M7T3D7"/>
<protein>
    <submittedName>
        <fullName evidence="3">Putative alpha beta hydrolase fold family protein</fullName>
    </submittedName>
</protein>
<accession>M7T3D7</accession>
<evidence type="ECO:0000313" key="4">
    <source>
        <dbReference type="Proteomes" id="UP000012174"/>
    </source>
</evidence>
<dbReference type="InterPro" id="IPR000073">
    <property type="entry name" value="AB_hydrolase_1"/>
</dbReference>
<keyword evidence="1" id="KW-1133">Transmembrane helix</keyword>
<reference evidence="4" key="1">
    <citation type="journal article" date="2013" name="Genome Announc.">
        <title>Draft genome sequence of the grapevine dieback fungus Eutypa lata UCR-EL1.</title>
        <authorList>
            <person name="Blanco-Ulate B."/>
            <person name="Rolshausen P.E."/>
            <person name="Cantu D."/>
        </authorList>
    </citation>
    <scope>NUCLEOTIDE SEQUENCE [LARGE SCALE GENOMIC DNA]</scope>
    <source>
        <strain evidence="4">UCR-EL1</strain>
    </source>
</reference>
<dbReference type="Pfam" id="PF12697">
    <property type="entry name" value="Abhydrolase_6"/>
    <property type="match status" value="1"/>
</dbReference>
<dbReference type="OMA" id="YLRWWFL"/>
<dbReference type="OrthoDB" id="6431331at2759"/>
<feature type="domain" description="AB hydrolase-1" evidence="2">
    <location>
        <begin position="257"/>
        <end position="398"/>
    </location>
</feature>
<dbReference type="HOGENOM" id="CLU_027502_2_0_1"/>
<dbReference type="STRING" id="1287681.M7T3D7"/>
<name>M7T3D7_EUTLA</name>
<dbReference type="GO" id="GO:0016787">
    <property type="term" value="F:hydrolase activity"/>
    <property type="evidence" value="ECO:0007669"/>
    <property type="project" value="UniProtKB-KW"/>
</dbReference>
<gene>
    <name evidence="3" type="ORF">UCREL1_1561</name>
</gene>
<dbReference type="PANTHER" id="PTHR37471">
    <property type="entry name" value="UNNAMED PRODUCT"/>
    <property type="match status" value="1"/>
</dbReference>
<evidence type="ECO:0000259" key="2">
    <source>
        <dbReference type="Pfam" id="PF12697"/>
    </source>
</evidence>
<feature type="transmembrane region" description="Helical" evidence="1">
    <location>
        <begin position="50"/>
        <end position="69"/>
    </location>
</feature>
<dbReference type="InterPro" id="IPR029058">
    <property type="entry name" value="AB_hydrolase_fold"/>
</dbReference>
<proteinExistence type="predicted"/>
<dbReference type="EMBL" id="KB705645">
    <property type="protein sequence ID" value="EMR71393.1"/>
    <property type="molecule type" value="Genomic_DNA"/>
</dbReference>
<keyword evidence="1" id="KW-0472">Membrane</keyword>
<keyword evidence="3" id="KW-0378">Hydrolase</keyword>
<dbReference type="Proteomes" id="UP000012174">
    <property type="component" value="Unassembled WGS sequence"/>
</dbReference>
<dbReference type="Gene3D" id="3.40.50.1820">
    <property type="entry name" value="alpha/beta hydrolase"/>
    <property type="match status" value="1"/>
</dbReference>
<sequence>MIGTSLPEYVFIRLCIFFLRYTTPICLACLAVLVTIWGPAAALSSRTARFLISYSVADLLYAVLLWIPYNRRLRDDTEHPPALSRPERRAVLERCLAQMPDAERYLRLWFLGADASEIRRENLHEFLLWAFFDRRPALKESEEDVAELDEYVGLIEQNLGHEVGPGRGSAEGGLRLTFDPVEARYRSVIWYTIIGLVDIVTHCQLARCGFQYHAQLRSAFLSVIPYRMQSLFTSRRSAAPDLAYWHRPHTAKGKLPVVFLHGIGVGLWTYVSFLSSLNDGAPEDEQIGIIAIEYLPVSFRLTGAPLHKTDFLKQVTAILESHGWDRFVLASHSYGSVLATHMFQSEALGPRIESAVFVDPVTILLHLPDVAVNFTRRKPQRANEWLLWYFASMDPGVAHCLGRHFFWKDNIVWKEDLVNVIGEASPSPTDGGSSSTELIADLGSARRRKRRVAVSLAENDLIVDTLTVAKYLAGDEEWYLDSVGKGREQGGAGKSISYGKPGRGHVTKDGIELLWFPGFDHAQVFDAKESRDRLCSVTQRYCTI</sequence>
<feature type="transmembrane region" description="Helical" evidence="1">
    <location>
        <begin position="12"/>
        <end position="38"/>
    </location>
</feature>
<organism evidence="3 4">
    <name type="scientific">Eutypa lata (strain UCR-EL1)</name>
    <name type="common">Grapevine dieback disease fungus</name>
    <name type="synonym">Eutypa armeniacae</name>
    <dbReference type="NCBI Taxonomy" id="1287681"/>
    <lineage>
        <taxon>Eukaryota</taxon>
        <taxon>Fungi</taxon>
        <taxon>Dikarya</taxon>
        <taxon>Ascomycota</taxon>
        <taxon>Pezizomycotina</taxon>
        <taxon>Sordariomycetes</taxon>
        <taxon>Xylariomycetidae</taxon>
        <taxon>Xylariales</taxon>
        <taxon>Diatrypaceae</taxon>
        <taxon>Eutypa</taxon>
    </lineage>
</organism>
<dbReference type="SUPFAM" id="SSF53474">
    <property type="entry name" value="alpha/beta-Hydrolases"/>
    <property type="match status" value="1"/>
</dbReference>
<evidence type="ECO:0000313" key="3">
    <source>
        <dbReference type="EMBL" id="EMR71393.1"/>
    </source>
</evidence>
<keyword evidence="4" id="KW-1185">Reference proteome</keyword>
<dbReference type="PANTHER" id="PTHR37471:SF1">
    <property type="entry name" value="AB HYDROLASE-1 DOMAIN-CONTAINING PROTEIN"/>
    <property type="match status" value="1"/>
</dbReference>
<keyword evidence="1" id="KW-0812">Transmembrane</keyword>
<dbReference type="KEGG" id="ela:UCREL1_1561"/>
<evidence type="ECO:0000256" key="1">
    <source>
        <dbReference type="SAM" id="Phobius"/>
    </source>
</evidence>
<dbReference type="eggNOG" id="ENOG502S2CP">
    <property type="taxonomic scope" value="Eukaryota"/>
</dbReference>